<dbReference type="OrthoDB" id="305360at2"/>
<dbReference type="PIRSF" id="PIRSF006603">
    <property type="entry name" value="DinF"/>
    <property type="match status" value="1"/>
</dbReference>
<dbReference type="PANTHER" id="PTHR43823:SF3">
    <property type="entry name" value="MULTIDRUG EXPORT PROTEIN MEPA"/>
    <property type="match status" value="1"/>
</dbReference>
<gene>
    <name evidence="11" type="ORF">B5E75_01630</name>
</gene>
<keyword evidence="4" id="KW-0813">Transport</keyword>
<dbReference type="CDD" id="cd13143">
    <property type="entry name" value="MATE_MepA_like"/>
    <property type="match status" value="1"/>
</dbReference>
<feature type="transmembrane region" description="Helical" evidence="10">
    <location>
        <begin position="189"/>
        <end position="212"/>
    </location>
</feature>
<evidence type="ECO:0000256" key="10">
    <source>
        <dbReference type="SAM" id="Phobius"/>
    </source>
</evidence>
<comment type="similarity">
    <text evidence="2">Belongs to the multi antimicrobial extrusion (MATE) (TC 2.A.66.1) family. MepA subfamily.</text>
</comment>
<evidence type="ECO:0000256" key="9">
    <source>
        <dbReference type="ARBA" id="ARBA00023251"/>
    </source>
</evidence>
<keyword evidence="7 10" id="KW-1133">Transmembrane helix</keyword>
<evidence type="ECO:0000256" key="2">
    <source>
        <dbReference type="ARBA" id="ARBA00008417"/>
    </source>
</evidence>
<evidence type="ECO:0000256" key="6">
    <source>
        <dbReference type="ARBA" id="ARBA00022692"/>
    </source>
</evidence>
<evidence type="ECO:0000313" key="11">
    <source>
        <dbReference type="EMBL" id="OUQ36251.1"/>
    </source>
</evidence>
<feature type="transmembrane region" description="Helical" evidence="10">
    <location>
        <begin position="53"/>
        <end position="73"/>
    </location>
</feature>
<dbReference type="PANTHER" id="PTHR43823">
    <property type="entry name" value="SPORULATION PROTEIN YKVU"/>
    <property type="match status" value="1"/>
</dbReference>
<evidence type="ECO:0000313" key="12">
    <source>
        <dbReference type="Proteomes" id="UP000195305"/>
    </source>
</evidence>
<feature type="transmembrane region" description="Helical" evidence="10">
    <location>
        <begin position="413"/>
        <end position="433"/>
    </location>
</feature>
<feature type="transmembrane region" description="Helical" evidence="10">
    <location>
        <begin position="233"/>
        <end position="261"/>
    </location>
</feature>
<evidence type="ECO:0000256" key="1">
    <source>
        <dbReference type="ARBA" id="ARBA00004651"/>
    </source>
</evidence>
<feature type="transmembrane region" description="Helical" evidence="10">
    <location>
        <begin position="310"/>
        <end position="331"/>
    </location>
</feature>
<feature type="transmembrane region" description="Helical" evidence="10">
    <location>
        <begin position="165"/>
        <end position="183"/>
    </location>
</feature>
<keyword evidence="8 10" id="KW-0472">Membrane</keyword>
<name>A0A1Y4T4U7_9FIRM</name>
<dbReference type="Proteomes" id="UP000195305">
    <property type="component" value="Unassembled WGS sequence"/>
</dbReference>
<feature type="transmembrane region" description="Helical" evidence="10">
    <location>
        <begin position="358"/>
        <end position="377"/>
    </location>
</feature>
<dbReference type="PROSITE" id="PS51257">
    <property type="entry name" value="PROKAR_LIPOPROTEIN"/>
    <property type="match status" value="1"/>
</dbReference>
<dbReference type="InterPro" id="IPR051327">
    <property type="entry name" value="MATE_MepA_subfamily"/>
</dbReference>
<evidence type="ECO:0000256" key="3">
    <source>
        <dbReference type="ARBA" id="ARBA00022106"/>
    </source>
</evidence>
<evidence type="ECO:0000256" key="8">
    <source>
        <dbReference type="ARBA" id="ARBA00023136"/>
    </source>
</evidence>
<evidence type="ECO:0000256" key="4">
    <source>
        <dbReference type="ARBA" id="ARBA00022448"/>
    </source>
</evidence>
<dbReference type="GO" id="GO:0042910">
    <property type="term" value="F:xenobiotic transmembrane transporter activity"/>
    <property type="evidence" value="ECO:0007669"/>
    <property type="project" value="InterPro"/>
</dbReference>
<feature type="transmembrane region" description="Helical" evidence="10">
    <location>
        <begin position="133"/>
        <end position="153"/>
    </location>
</feature>
<keyword evidence="5" id="KW-1003">Cell membrane</keyword>
<reference evidence="11 12" key="1">
    <citation type="journal article" date="2018" name="BMC Genomics">
        <title>Whole genome sequencing and function prediction of 133 gut anaerobes isolated from chicken caecum in pure cultures.</title>
        <authorList>
            <person name="Medvecky M."/>
            <person name="Cejkova D."/>
            <person name="Polansky O."/>
            <person name="Karasova D."/>
            <person name="Kubasova T."/>
            <person name="Cizek A."/>
            <person name="Rychlik I."/>
        </authorList>
    </citation>
    <scope>NUCLEOTIDE SEQUENCE [LARGE SCALE GENOMIC DNA]</scope>
    <source>
        <strain evidence="11 12">An13</strain>
    </source>
</reference>
<evidence type="ECO:0000256" key="7">
    <source>
        <dbReference type="ARBA" id="ARBA00022989"/>
    </source>
</evidence>
<accession>A0A1Y4T4U7</accession>
<feature type="transmembrane region" description="Helical" evidence="10">
    <location>
        <begin position="389"/>
        <end position="407"/>
    </location>
</feature>
<protein>
    <recommendedName>
        <fullName evidence="3">Multidrug export protein MepA</fullName>
    </recommendedName>
</protein>
<dbReference type="AlphaFoldDB" id="A0A1Y4T4U7"/>
<feature type="transmembrane region" description="Helical" evidence="10">
    <location>
        <begin position="94"/>
        <end position="121"/>
    </location>
</feature>
<dbReference type="InterPro" id="IPR002528">
    <property type="entry name" value="MATE_fam"/>
</dbReference>
<sequence length="442" mass="48884">MRDRILKKGLNEFLKYTSLNILGMLGLSCYILADTFFVSKGLGTDGLTALNLAIPIYSFIHGSGLMIGMGAGTKYSILKSQEHHLEANKTFTHALFLAGCFAVLFVLIGIFFSGFIISLFIEQGYVFDMSKTYLQVVLLFAPAFLLNNVLLCFVRNDRAPQLSMAAMIGGSLSNIILDYIFIFPCQMGIFGAVFATGLAPIISMMILSPHFIRKKNQFHIQKCYLQFKRIIGILSSGVPSLVTEVSSGVVMIVFNTIILGLTGNVGVAAYGVIANLSLVVIAIYTGIAQGIQPLMSRYYGLNQMKSIHQILKYALVMMFVISVLIYGLVFFQATSITQVFNSENNQALRIIASQGLKLYFLACPFAGFNIIISMYFTSVEHPLPAHMISLLRGFFVMIPTAFLLSWIGAMTGVWCAFPITEFMVSIIGVIFYLKLRRKKKTV</sequence>
<comment type="caution">
    <text evidence="11">The sequence shown here is derived from an EMBL/GenBank/DDBJ whole genome shotgun (WGS) entry which is preliminary data.</text>
</comment>
<evidence type="ECO:0000256" key="5">
    <source>
        <dbReference type="ARBA" id="ARBA00022475"/>
    </source>
</evidence>
<dbReference type="Pfam" id="PF01554">
    <property type="entry name" value="MatE"/>
    <property type="match status" value="2"/>
</dbReference>
<proteinExistence type="inferred from homology"/>
<dbReference type="InterPro" id="IPR045070">
    <property type="entry name" value="MATE_MepA-like"/>
</dbReference>
<feature type="transmembrane region" description="Helical" evidence="10">
    <location>
        <begin position="267"/>
        <end position="289"/>
    </location>
</feature>
<dbReference type="EMBL" id="NFLJ01000003">
    <property type="protein sequence ID" value="OUQ36251.1"/>
    <property type="molecule type" value="Genomic_DNA"/>
</dbReference>
<dbReference type="GO" id="GO:0015297">
    <property type="term" value="F:antiporter activity"/>
    <property type="evidence" value="ECO:0007669"/>
    <property type="project" value="InterPro"/>
</dbReference>
<keyword evidence="12" id="KW-1185">Reference proteome</keyword>
<keyword evidence="9" id="KW-0046">Antibiotic resistance</keyword>
<dbReference type="GO" id="GO:0046677">
    <property type="term" value="P:response to antibiotic"/>
    <property type="evidence" value="ECO:0007669"/>
    <property type="project" value="UniProtKB-KW"/>
</dbReference>
<dbReference type="GO" id="GO:0005886">
    <property type="term" value="C:plasma membrane"/>
    <property type="evidence" value="ECO:0007669"/>
    <property type="project" value="UniProtKB-SubCell"/>
</dbReference>
<keyword evidence="6 10" id="KW-0812">Transmembrane</keyword>
<organism evidence="11 12">
    <name type="scientific">Massilimicrobiota timonensis</name>
    <dbReference type="NCBI Taxonomy" id="1776392"/>
    <lineage>
        <taxon>Bacteria</taxon>
        <taxon>Bacillati</taxon>
        <taxon>Bacillota</taxon>
        <taxon>Erysipelotrichia</taxon>
        <taxon>Erysipelotrichales</taxon>
        <taxon>Erysipelotrichaceae</taxon>
        <taxon>Massilimicrobiota</taxon>
    </lineage>
</organism>
<dbReference type="InterPro" id="IPR048279">
    <property type="entry name" value="MdtK-like"/>
</dbReference>
<comment type="subcellular location">
    <subcellularLocation>
        <location evidence="1">Cell membrane</location>
        <topology evidence="1">Multi-pass membrane protein</topology>
    </subcellularLocation>
</comment>
<feature type="transmembrane region" description="Helical" evidence="10">
    <location>
        <begin position="12"/>
        <end position="33"/>
    </location>
</feature>